<dbReference type="AlphaFoldDB" id="A0A1S1R5S3"/>
<dbReference type="Pfam" id="PF02245">
    <property type="entry name" value="Pur_DNA_glyco"/>
    <property type="match status" value="1"/>
</dbReference>
<name>A0A1S1R5S3_9ACTN</name>
<dbReference type="SUPFAM" id="SSF50486">
    <property type="entry name" value="FMT C-terminal domain-like"/>
    <property type="match status" value="1"/>
</dbReference>
<reference evidence="8" key="1">
    <citation type="submission" date="2016-07" db="EMBL/GenBank/DDBJ databases">
        <title>Sequence Frankia sp. strain CcI1.17.</title>
        <authorList>
            <person name="Ghodhbane-Gtari F."/>
            <person name="Swanson E."/>
            <person name="Gueddou A."/>
            <person name="Morris K."/>
            <person name="Hezbri K."/>
            <person name="Ktari A."/>
            <person name="Nouioui I."/>
            <person name="Abebe-Akele F."/>
            <person name="Simpson S."/>
            <person name="Thomas K."/>
            <person name="Gtari M."/>
            <person name="Tisa L.S."/>
            <person name="Hurst S."/>
        </authorList>
    </citation>
    <scope>NUCLEOTIDE SEQUENCE [LARGE SCALE GENOMIC DNA]</scope>
    <source>
        <strain evidence="8">Cc1.17</strain>
    </source>
</reference>
<dbReference type="HAMAP" id="MF_00527">
    <property type="entry name" value="3MGH"/>
    <property type="match status" value="1"/>
</dbReference>
<feature type="region of interest" description="Disordered" evidence="6">
    <location>
        <begin position="102"/>
        <end position="153"/>
    </location>
</feature>
<evidence type="ECO:0000256" key="1">
    <source>
        <dbReference type="ARBA" id="ARBA00009232"/>
    </source>
</evidence>
<dbReference type="GO" id="GO:0003905">
    <property type="term" value="F:alkylbase DNA N-glycosylase activity"/>
    <property type="evidence" value="ECO:0007669"/>
    <property type="project" value="InterPro"/>
</dbReference>
<dbReference type="Proteomes" id="UP000179627">
    <property type="component" value="Unassembled WGS sequence"/>
</dbReference>
<evidence type="ECO:0000256" key="3">
    <source>
        <dbReference type="ARBA" id="ARBA00022801"/>
    </source>
</evidence>
<dbReference type="InterPro" id="IPR011034">
    <property type="entry name" value="Formyl_transferase-like_C_sf"/>
</dbReference>
<dbReference type="Gene3D" id="3.10.300.10">
    <property type="entry name" value="Methylpurine-DNA glycosylase (MPG)"/>
    <property type="match status" value="1"/>
</dbReference>
<dbReference type="InterPro" id="IPR003180">
    <property type="entry name" value="MPG"/>
</dbReference>
<evidence type="ECO:0000313" key="7">
    <source>
        <dbReference type="EMBL" id="OHV41247.1"/>
    </source>
</evidence>
<keyword evidence="4 5" id="KW-0234">DNA repair</keyword>
<dbReference type="CDD" id="cd00540">
    <property type="entry name" value="AAG"/>
    <property type="match status" value="1"/>
</dbReference>
<accession>A0A1S1R5S3</accession>
<dbReference type="GO" id="GO:0003677">
    <property type="term" value="F:DNA binding"/>
    <property type="evidence" value="ECO:0007669"/>
    <property type="project" value="InterPro"/>
</dbReference>
<evidence type="ECO:0000256" key="5">
    <source>
        <dbReference type="HAMAP-Rule" id="MF_00527"/>
    </source>
</evidence>
<comment type="similarity">
    <text evidence="1 5">Belongs to the DNA glycosylase MPG family.</text>
</comment>
<keyword evidence="3 5" id="KW-0378">Hydrolase</keyword>
<dbReference type="EMBL" id="MBLM01000058">
    <property type="protein sequence ID" value="OHV41247.1"/>
    <property type="molecule type" value="Genomic_DNA"/>
</dbReference>
<evidence type="ECO:0000256" key="6">
    <source>
        <dbReference type="SAM" id="MobiDB-lite"/>
    </source>
</evidence>
<sequence>MLDRHFYDRPVLAVARDLLGVTVRHGPVALRVTEVEAYGGTDDPASHARRGPTPRSRVMFGPPGHAYVYFVYGMHWCFNVVCGPEGTAAAVLIRAGSVCPPRPERDITGLDAPARSGSAGRVDLPGAAGPGAPRIEPNVDGPPPSGPGLPGWASGPGRFARALGVDGGYTGADLTGPGPLSIHRGTPIDDTAVGHGPRVGIRVGTDLPYRLWLLGEASVSRARSVRPR</sequence>
<protein>
    <recommendedName>
        <fullName evidence="5">Putative 3-methyladenine DNA glycosylase</fullName>
        <ecNumber evidence="5">3.2.2.-</ecNumber>
    </recommendedName>
</protein>
<evidence type="ECO:0000256" key="4">
    <source>
        <dbReference type="ARBA" id="ARBA00023204"/>
    </source>
</evidence>
<dbReference type="PANTHER" id="PTHR10429">
    <property type="entry name" value="DNA-3-METHYLADENINE GLYCOSYLASE"/>
    <property type="match status" value="1"/>
</dbReference>
<dbReference type="EC" id="3.2.2.-" evidence="5"/>
<dbReference type="InterPro" id="IPR036995">
    <property type="entry name" value="MPG_sf"/>
</dbReference>
<dbReference type="PANTHER" id="PTHR10429:SF0">
    <property type="entry name" value="DNA-3-METHYLADENINE GLYCOSYLASE"/>
    <property type="match status" value="1"/>
</dbReference>
<keyword evidence="8" id="KW-1185">Reference proteome</keyword>
<gene>
    <name evidence="7" type="ORF">CC117_13610</name>
</gene>
<dbReference type="GO" id="GO:0006284">
    <property type="term" value="P:base-excision repair"/>
    <property type="evidence" value="ECO:0007669"/>
    <property type="project" value="InterPro"/>
</dbReference>
<organism evidence="7 8">
    <name type="scientific">Parafrankia colletiae</name>
    <dbReference type="NCBI Taxonomy" id="573497"/>
    <lineage>
        <taxon>Bacteria</taxon>
        <taxon>Bacillati</taxon>
        <taxon>Actinomycetota</taxon>
        <taxon>Actinomycetes</taxon>
        <taxon>Frankiales</taxon>
        <taxon>Frankiaceae</taxon>
        <taxon>Parafrankia</taxon>
    </lineage>
</organism>
<comment type="caution">
    <text evidence="7">The sequence shown here is derived from an EMBL/GenBank/DDBJ whole genome shotgun (WGS) entry which is preliminary data.</text>
</comment>
<evidence type="ECO:0000256" key="2">
    <source>
        <dbReference type="ARBA" id="ARBA00022763"/>
    </source>
</evidence>
<keyword evidence="2 5" id="KW-0227">DNA damage</keyword>
<proteinExistence type="inferred from homology"/>
<evidence type="ECO:0000313" key="8">
    <source>
        <dbReference type="Proteomes" id="UP000179627"/>
    </source>
</evidence>